<dbReference type="Pfam" id="PF01464">
    <property type="entry name" value="SLT"/>
    <property type="match status" value="1"/>
</dbReference>
<evidence type="ECO:0000259" key="5">
    <source>
        <dbReference type="Pfam" id="PF14718"/>
    </source>
</evidence>
<dbReference type="GO" id="GO:0004553">
    <property type="term" value="F:hydrolase activity, hydrolyzing O-glycosyl compounds"/>
    <property type="evidence" value="ECO:0007669"/>
    <property type="project" value="InterPro"/>
</dbReference>
<dbReference type="InterPro" id="IPR008258">
    <property type="entry name" value="Transglycosylase_SLT_dom_1"/>
</dbReference>
<keyword evidence="7" id="KW-1185">Reference proteome</keyword>
<evidence type="ECO:0000259" key="4">
    <source>
        <dbReference type="Pfam" id="PF01464"/>
    </source>
</evidence>
<dbReference type="EMBL" id="AVCI01000005">
    <property type="protein sequence ID" value="KFN43497.1"/>
    <property type="molecule type" value="Genomic_DNA"/>
</dbReference>
<feature type="chain" id="PRO_5001870603" description="Transglycosylase SLT domain-containing protein" evidence="3">
    <location>
        <begin position="21"/>
        <end position="655"/>
    </location>
</feature>
<evidence type="ECO:0000313" key="6">
    <source>
        <dbReference type="EMBL" id="KFN43497.1"/>
    </source>
</evidence>
<evidence type="ECO:0008006" key="8">
    <source>
        <dbReference type="Google" id="ProtNLM"/>
    </source>
</evidence>
<dbReference type="PATRIC" id="fig|1121015.4.peg.1386"/>
<comment type="similarity">
    <text evidence="1">Belongs to the transglycosylase Slt family.</text>
</comment>
<dbReference type="InterPro" id="IPR012289">
    <property type="entry name" value="Lytic_TGlycosylase_superhlx_L"/>
</dbReference>
<accession>A0A091AW51</accession>
<proteinExistence type="inferred from homology"/>
<dbReference type="SUPFAM" id="SSF53955">
    <property type="entry name" value="Lysozyme-like"/>
    <property type="match status" value="1"/>
</dbReference>
<name>A0A091AW51_9GAMM</name>
<evidence type="ECO:0000256" key="3">
    <source>
        <dbReference type="SAM" id="SignalP"/>
    </source>
</evidence>
<feature type="domain" description="Transglycosylase SLT" evidence="4">
    <location>
        <begin position="476"/>
        <end position="584"/>
    </location>
</feature>
<dbReference type="InterPro" id="IPR008939">
    <property type="entry name" value="Lytic_TGlycosylase_superhlx_U"/>
</dbReference>
<keyword evidence="2 3" id="KW-0732">Signal</keyword>
<dbReference type="GO" id="GO:0042597">
    <property type="term" value="C:periplasmic space"/>
    <property type="evidence" value="ECO:0007669"/>
    <property type="project" value="InterPro"/>
</dbReference>
<dbReference type="SUPFAM" id="SSF48435">
    <property type="entry name" value="Bacterial muramidases"/>
    <property type="match status" value="1"/>
</dbReference>
<dbReference type="Proteomes" id="UP000029385">
    <property type="component" value="Unassembled WGS sequence"/>
</dbReference>
<reference evidence="6 7" key="1">
    <citation type="submission" date="2013-09" db="EMBL/GenBank/DDBJ databases">
        <title>Genome sequencing of Arenimonas oryziterrae.</title>
        <authorList>
            <person name="Chen F."/>
            <person name="Wang G."/>
        </authorList>
    </citation>
    <scope>NUCLEOTIDE SEQUENCE [LARGE SCALE GENOMIC DNA]</scope>
    <source>
        <strain evidence="6 7">YC6267</strain>
    </source>
</reference>
<feature type="signal peptide" evidence="3">
    <location>
        <begin position="1"/>
        <end position="20"/>
    </location>
</feature>
<dbReference type="PANTHER" id="PTHR37423">
    <property type="entry name" value="SOLUBLE LYTIC MUREIN TRANSGLYCOSYLASE-RELATED"/>
    <property type="match status" value="1"/>
</dbReference>
<dbReference type="Gene3D" id="1.10.530.10">
    <property type="match status" value="1"/>
</dbReference>
<evidence type="ECO:0000256" key="2">
    <source>
        <dbReference type="ARBA" id="ARBA00022729"/>
    </source>
</evidence>
<dbReference type="Gene3D" id="1.25.20.10">
    <property type="entry name" value="Bacterial muramidases"/>
    <property type="match status" value="1"/>
</dbReference>
<organism evidence="6 7">
    <name type="scientific">Arenimonas oryziterrae DSM 21050 = YC6267</name>
    <dbReference type="NCBI Taxonomy" id="1121015"/>
    <lineage>
        <taxon>Bacteria</taxon>
        <taxon>Pseudomonadati</taxon>
        <taxon>Pseudomonadota</taxon>
        <taxon>Gammaproteobacteria</taxon>
        <taxon>Lysobacterales</taxon>
        <taxon>Lysobacteraceae</taxon>
        <taxon>Arenimonas</taxon>
    </lineage>
</organism>
<gene>
    <name evidence="6" type="ORF">N789_09490</name>
</gene>
<comment type="caution">
    <text evidence="6">The sequence shown here is derived from an EMBL/GenBank/DDBJ whole genome shotgun (WGS) entry which is preliminary data.</text>
</comment>
<dbReference type="PANTHER" id="PTHR37423:SF5">
    <property type="entry name" value="SOLUBLE LYTIC MUREIN TRANSGLYCOSYLASE"/>
    <property type="match status" value="1"/>
</dbReference>
<sequence>MPIKNILFLALLLATRPALADIRDQRAGIQAAFDAAERGQLDAAQAARYADHPLYPWLRATVLRKKLDVLTPAQVQDVLDRDGDQPAARWLREAWLGLLAKRQDWSSFRAAYRGSDDKSLRCADLAARLATSSTDARWVGDAQSLWLTATSLPDTCNAPFSRLSALGKLDDGLRWQRIDLAAAAGQTSVMRAVAKSLPASEAALAMAYANFIDAPTDTVPAGWPTTARSRNVVATALARLAKRDPDRATALVAKQAPTLGLDEAQRGKVLYEAALWTVASYLPASAERLNAVPAAAYDEKLHEWRVREAISRGDDAAALAGIEKMGDAQRNDSRWQYFEARLRERLGQTDAARALYQKAAASASFHGWLAADRLKQAYALCSLEPPTDVALRKRVAGDPGIQRALELFAIERPALAAREWGSALKSMSDDERRLAVRRAIDEGWYDRAVFAMNSTPEDLRYYTLRFPLHHEADIRAQSRVNGLDPAWVAGQTRAESAFMPRARSSADARGLMQLLPGTGALTAQRIGQPWAGGDSLYEPTTNITLGTAYMRQMLDRFSGFPYLAIAAYNAGPLPVQRWMQARPQLEPDFFVESIPYKETREYVARVLAFSVVYDWRLNGTAASLSDRLVGRLAEDPRQRRPFACPIPTAITTNGP</sequence>
<dbReference type="Gene3D" id="1.10.1240.20">
    <property type="entry name" value="Lytic transglycosylase, superhelical linker domain"/>
    <property type="match status" value="1"/>
</dbReference>
<feature type="domain" description="Lytic transglycosylase superhelical linker" evidence="5">
    <location>
        <begin position="396"/>
        <end position="452"/>
    </location>
</feature>
<dbReference type="OrthoDB" id="92254at2"/>
<dbReference type="RefSeq" id="WP_022968362.1">
    <property type="nucleotide sequence ID" value="NZ_ATVD01000001.1"/>
</dbReference>
<dbReference type="CDD" id="cd13401">
    <property type="entry name" value="Slt70-like"/>
    <property type="match status" value="1"/>
</dbReference>
<dbReference type="eggNOG" id="COG0741">
    <property type="taxonomic scope" value="Bacteria"/>
</dbReference>
<protein>
    <recommendedName>
        <fullName evidence="8">Transglycosylase SLT domain-containing protein</fullName>
    </recommendedName>
</protein>
<dbReference type="Pfam" id="PF14718">
    <property type="entry name" value="SLT_L"/>
    <property type="match status" value="1"/>
</dbReference>
<dbReference type="InterPro" id="IPR037061">
    <property type="entry name" value="Lytic_TGlycoase_superhlx_L_sf"/>
</dbReference>
<dbReference type="InterPro" id="IPR023346">
    <property type="entry name" value="Lysozyme-like_dom_sf"/>
</dbReference>
<dbReference type="AlphaFoldDB" id="A0A091AW51"/>
<evidence type="ECO:0000256" key="1">
    <source>
        <dbReference type="ARBA" id="ARBA00007734"/>
    </source>
</evidence>
<dbReference type="STRING" id="1121015.GCA_000420545_00710"/>
<evidence type="ECO:0000313" key="7">
    <source>
        <dbReference type="Proteomes" id="UP000029385"/>
    </source>
</evidence>